<dbReference type="InterPro" id="IPR000477">
    <property type="entry name" value="RT_dom"/>
</dbReference>
<reference evidence="3" key="1">
    <citation type="submission" date="2025-08" db="UniProtKB">
        <authorList>
            <consortium name="RefSeq"/>
        </authorList>
    </citation>
    <scope>IDENTIFICATION</scope>
</reference>
<feature type="domain" description="Reverse transcriptase" evidence="2">
    <location>
        <begin position="256"/>
        <end position="460"/>
    </location>
</feature>
<dbReference type="RefSeq" id="XP_016446371.1">
    <property type="nucleotide sequence ID" value="XM_016590885.1"/>
</dbReference>
<dbReference type="PANTHER" id="PTHR46890:SF48">
    <property type="entry name" value="RNA-DIRECTED DNA POLYMERASE"/>
    <property type="match status" value="1"/>
</dbReference>
<organism evidence="3">
    <name type="scientific">Nicotiana tabacum</name>
    <name type="common">Common tobacco</name>
    <dbReference type="NCBI Taxonomy" id="4097"/>
    <lineage>
        <taxon>Eukaryota</taxon>
        <taxon>Viridiplantae</taxon>
        <taxon>Streptophyta</taxon>
        <taxon>Embryophyta</taxon>
        <taxon>Tracheophyta</taxon>
        <taxon>Spermatophyta</taxon>
        <taxon>Magnoliopsida</taxon>
        <taxon>eudicotyledons</taxon>
        <taxon>Gunneridae</taxon>
        <taxon>Pentapetalae</taxon>
        <taxon>asterids</taxon>
        <taxon>lamiids</taxon>
        <taxon>Solanales</taxon>
        <taxon>Solanaceae</taxon>
        <taxon>Nicotianoideae</taxon>
        <taxon>Nicotianeae</taxon>
        <taxon>Nicotiana</taxon>
    </lineage>
</organism>
<dbReference type="STRING" id="4097.A0A1S3Y2L6"/>
<name>A0A1S3Y2L6_TOBAC</name>
<dbReference type="AlphaFoldDB" id="A0A1S3Y2L6"/>
<evidence type="ECO:0000259" key="2">
    <source>
        <dbReference type="Pfam" id="PF00078"/>
    </source>
</evidence>
<evidence type="ECO:0000313" key="3">
    <source>
        <dbReference type="RefSeq" id="XP_016446371.1"/>
    </source>
</evidence>
<sequence>MDKKKDTRIRSPLVTEDVEQFLCQNRFSVLRMQPEKANTILRSKTFKTAYRRLDLVKSAENDVPTPGAIRERQRIEYTENFKESVYKAWGQHIQGHTMYAIWRKLKLIELETSQMNREMSTLETKLNELKERLQHTQLELSANLFNKQLITIEKDTLVQLEKWITIYEKVLRQKLRETWLAYGDSNTKFFHATLKAREARNRMSSICTEHGIQDVTEAEVLQSLKDLLADKAPSIDGFLAEFFKQYWHLIGKDGKKGYNAVLSNWLKLVVDYLVGPSQSTFIKGRNILDNVIVAHEMVQCYTQKGVSPRCLVKVDIRRAYDSVKRGFDRMVLLEYGMPGKFVNVIMECVSTVSYSLLFNGGLTPRFQAKRGLRQGGPMFPCLFVLVMEYLNRSLKQLRHNPNFNYHPRCSKLDIVHICFADDLIMCCRADPISKKLMLQQLHHISAVSGLKENLEKSSLYVAWISQQLKE</sequence>
<feature type="coiled-coil region" evidence="1">
    <location>
        <begin position="105"/>
        <end position="139"/>
    </location>
</feature>
<dbReference type="Pfam" id="PF00078">
    <property type="entry name" value="RVT_1"/>
    <property type="match status" value="1"/>
</dbReference>
<dbReference type="KEGG" id="nta:107771509"/>
<evidence type="ECO:0000256" key="1">
    <source>
        <dbReference type="SAM" id="Coils"/>
    </source>
</evidence>
<dbReference type="OrthoDB" id="1305551at2759"/>
<keyword evidence="1" id="KW-0175">Coiled coil</keyword>
<accession>A0A1S3Y2L6</accession>
<dbReference type="PANTHER" id="PTHR46890">
    <property type="entry name" value="NON-LTR RETROLELEMENT REVERSE TRANSCRIPTASE-LIKE PROTEIN-RELATED"/>
    <property type="match status" value="1"/>
</dbReference>
<dbReference type="PaxDb" id="4097-A0A1S3Y2L6"/>
<gene>
    <name evidence="3" type="primary">LOC107771509</name>
</gene>
<protein>
    <recommendedName>
        <fullName evidence="2">Reverse transcriptase domain-containing protein</fullName>
    </recommendedName>
</protein>
<dbReference type="InterPro" id="IPR052343">
    <property type="entry name" value="Retrotransposon-Effector_Assoc"/>
</dbReference>
<proteinExistence type="predicted"/>